<dbReference type="EMBL" id="VUOE01000001">
    <property type="protein sequence ID" value="KAA2219231.1"/>
    <property type="molecule type" value="Genomic_DNA"/>
</dbReference>
<reference evidence="1 2" key="1">
    <citation type="submission" date="2019-09" db="EMBL/GenBank/DDBJ databases">
        <authorList>
            <person name="Khan S.A."/>
            <person name="Jeon C.O."/>
            <person name="Chun B.H."/>
            <person name="Jeong S.E."/>
        </authorList>
    </citation>
    <scope>NUCLEOTIDE SEQUENCE [LARGE SCALE GENOMIC DNA]</scope>
    <source>
        <strain evidence="1 2">KCTC 42508</strain>
    </source>
</reference>
<evidence type="ECO:0000313" key="2">
    <source>
        <dbReference type="Proteomes" id="UP000323188"/>
    </source>
</evidence>
<organism evidence="1 2">
    <name type="scientific">Maribacter flavus</name>
    <dbReference type="NCBI Taxonomy" id="1658664"/>
    <lineage>
        <taxon>Bacteria</taxon>
        <taxon>Pseudomonadati</taxon>
        <taxon>Bacteroidota</taxon>
        <taxon>Flavobacteriia</taxon>
        <taxon>Flavobacteriales</taxon>
        <taxon>Flavobacteriaceae</taxon>
        <taxon>Maribacter</taxon>
    </lineage>
</organism>
<dbReference type="InterPro" id="IPR029044">
    <property type="entry name" value="Nucleotide-diphossugar_trans"/>
</dbReference>
<dbReference type="SUPFAM" id="SSF53448">
    <property type="entry name" value="Nucleotide-diphospho-sugar transferases"/>
    <property type="match status" value="1"/>
</dbReference>
<sequence>MITESLMRSTAVLIFANSSQEEMQYKPLQRGEVLFDSLTNTVIQKVKQSKLTYFHISEKHQKGFSFGERFSTAVQNIFDKGFDKVITVGNDTPHLQTAHITTAAKALADGKTVIGPSLDGGFYLMGIHKADFNKEKFQNLPWQKCNLLKSLLDTLQESYCPILQLPTFRDIDTAKDVLSLVNYIRSISVSIQKLFALCLSVKQQFLLLAENCYVSVLLQNPYNKGSPVLVHIQ</sequence>
<accession>A0A5B2TXF1</accession>
<dbReference type="Pfam" id="PF09837">
    <property type="entry name" value="DUF2064"/>
    <property type="match status" value="1"/>
</dbReference>
<dbReference type="Proteomes" id="UP000323188">
    <property type="component" value="Unassembled WGS sequence"/>
</dbReference>
<protein>
    <submittedName>
        <fullName evidence="1">DUF2064 domain-containing protein</fullName>
    </submittedName>
</protein>
<name>A0A5B2TXF1_9FLAO</name>
<evidence type="ECO:0000313" key="1">
    <source>
        <dbReference type="EMBL" id="KAA2219231.1"/>
    </source>
</evidence>
<proteinExistence type="predicted"/>
<dbReference type="Gene3D" id="3.90.550.10">
    <property type="entry name" value="Spore Coat Polysaccharide Biosynthesis Protein SpsA, Chain A"/>
    <property type="match status" value="1"/>
</dbReference>
<comment type="caution">
    <text evidence="1">The sequence shown here is derived from an EMBL/GenBank/DDBJ whole genome shotgun (WGS) entry which is preliminary data.</text>
</comment>
<dbReference type="AlphaFoldDB" id="A0A5B2TXF1"/>
<dbReference type="RefSeq" id="WP_154917694.1">
    <property type="nucleotide sequence ID" value="NZ_VUOE01000001.1"/>
</dbReference>
<dbReference type="PANTHER" id="PTHR36529">
    <property type="entry name" value="SLL1095 PROTEIN"/>
    <property type="match status" value="1"/>
</dbReference>
<dbReference type="PANTHER" id="PTHR36529:SF1">
    <property type="entry name" value="GLYCOSYLTRANSFERASE"/>
    <property type="match status" value="1"/>
</dbReference>
<dbReference type="InterPro" id="IPR018641">
    <property type="entry name" value="Trfase_1_rSAM/seldom-assoc"/>
</dbReference>
<gene>
    <name evidence="1" type="ORF">F0361_06365</name>
</gene>